<dbReference type="SUPFAM" id="SSF52172">
    <property type="entry name" value="CheY-like"/>
    <property type="match status" value="1"/>
</dbReference>
<organism evidence="7 8">
    <name type="scientific">Devosia geojensis</name>
    <dbReference type="NCBI Taxonomy" id="443610"/>
    <lineage>
        <taxon>Bacteria</taxon>
        <taxon>Pseudomonadati</taxon>
        <taxon>Pseudomonadota</taxon>
        <taxon>Alphaproteobacteria</taxon>
        <taxon>Hyphomicrobiales</taxon>
        <taxon>Devosiaceae</taxon>
        <taxon>Devosia</taxon>
    </lineage>
</organism>
<dbReference type="AlphaFoldDB" id="A0A0F5FU47"/>
<dbReference type="CDD" id="cd06170">
    <property type="entry name" value="LuxR_C_like"/>
    <property type="match status" value="1"/>
</dbReference>
<dbReference type="CDD" id="cd00156">
    <property type="entry name" value="REC"/>
    <property type="match status" value="1"/>
</dbReference>
<dbReference type="SMART" id="SM00421">
    <property type="entry name" value="HTH_LUXR"/>
    <property type="match status" value="1"/>
</dbReference>
<keyword evidence="4" id="KW-0597">Phosphoprotein</keyword>
<dbReference type="PRINTS" id="PR00038">
    <property type="entry name" value="HTHLUXR"/>
</dbReference>
<dbReference type="SMART" id="SM00448">
    <property type="entry name" value="REC"/>
    <property type="match status" value="1"/>
</dbReference>
<evidence type="ECO:0000256" key="1">
    <source>
        <dbReference type="ARBA" id="ARBA00023015"/>
    </source>
</evidence>
<keyword evidence="2" id="KW-0238">DNA-binding</keyword>
<feature type="domain" description="Response regulatory" evidence="6">
    <location>
        <begin position="7"/>
        <end position="121"/>
    </location>
</feature>
<proteinExistence type="predicted"/>
<keyword evidence="1" id="KW-0805">Transcription regulation</keyword>
<accession>A0A0F5FU47</accession>
<dbReference type="InterPro" id="IPR011006">
    <property type="entry name" value="CheY-like_superfamily"/>
</dbReference>
<dbReference type="PROSITE" id="PS50043">
    <property type="entry name" value="HTH_LUXR_2"/>
    <property type="match status" value="1"/>
</dbReference>
<dbReference type="EMBL" id="JZEX01000081">
    <property type="protein sequence ID" value="KKB12353.1"/>
    <property type="molecule type" value="Genomic_DNA"/>
</dbReference>
<dbReference type="InterPro" id="IPR000792">
    <property type="entry name" value="Tscrpt_reg_LuxR_C"/>
</dbReference>
<dbReference type="InterPro" id="IPR036388">
    <property type="entry name" value="WH-like_DNA-bd_sf"/>
</dbReference>
<feature type="domain" description="HTH luxR-type" evidence="5">
    <location>
        <begin position="138"/>
        <end position="201"/>
    </location>
</feature>
<name>A0A0F5FU47_9HYPH</name>
<dbReference type="STRING" id="443610.VE25_07270"/>
<dbReference type="InterPro" id="IPR001789">
    <property type="entry name" value="Sig_transdc_resp-reg_receiver"/>
</dbReference>
<dbReference type="PATRIC" id="fig|443610.3.peg.4018"/>
<keyword evidence="3" id="KW-0804">Transcription</keyword>
<evidence type="ECO:0000256" key="2">
    <source>
        <dbReference type="ARBA" id="ARBA00023125"/>
    </source>
</evidence>
<evidence type="ECO:0000256" key="3">
    <source>
        <dbReference type="ARBA" id="ARBA00023163"/>
    </source>
</evidence>
<comment type="caution">
    <text evidence="7">The sequence shown here is derived from an EMBL/GenBank/DDBJ whole genome shotgun (WGS) entry which is preliminary data.</text>
</comment>
<dbReference type="GO" id="GO:0006355">
    <property type="term" value="P:regulation of DNA-templated transcription"/>
    <property type="evidence" value="ECO:0007669"/>
    <property type="project" value="InterPro"/>
</dbReference>
<dbReference type="GO" id="GO:0000160">
    <property type="term" value="P:phosphorelay signal transduction system"/>
    <property type="evidence" value="ECO:0007669"/>
    <property type="project" value="InterPro"/>
</dbReference>
<evidence type="ECO:0000259" key="6">
    <source>
        <dbReference type="PROSITE" id="PS50110"/>
    </source>
</evidence>
<dbReference type="Pfam" id="PF00196">
    <property type="entry name" value="GerE"/>
    <property type="match status" value="1"/>
</dbReference>
<dbReference type="Pfam" id="PF00072">
    <property type="entry name" value="Response_reg"/>
    <property type="match status" value="1"/>
</dbReference>
<dbReference type="OrthoDB" id="9782655at2"/>
<protein>
    <recommendedName>
        <fullName evidence="9">LuxR family transcriptional regulator</fullName>
    </recommendedName>
</protein>
<dbReference type="Proteomes" id="UP000033632">
    <property type="component" value="Unassembled WGS sequence"/>
</dbReference>
<evidence type="ECO:0000256" key="4">
    <source>
        <dbReference type="PROSITE-ProRule" id="PRU00169"/>
    </source>
</evidence>
<evidence type="ECO:0008006" key="9">
    <source>
        <dbReference type="Google" id="ProtNLM"/>
    </source>
</evidence>
<dbReference type="RefSeq" id="WP_046107943.1">
    <property type="nucleotide sequence ID" value="NZ_JZEX01000081.1"/>
</dbReference>
<dbReference type="Gene3D" id="3.40.50.2300">
    <property type="match status" value="1"/>
</dbReference>
<gene>
    <name evidence="7" type="ORF">VE25_07270</name>
</gene>
<dbReference type="PANTHER" id="PTHR44688:SF16">
    <property type="entry name" value="DNA-BINDING TRANSCRIPTIONAL ACTIVATOR DEVR_DOSR"/>
    <property type="match status" value="1"/>
</dbReference>
<evidence type="ECO:0000313" key="7">
    <source>
        <dbReference type="EMBL" id="KKB12353.1"/>
    </source>
</evidence>
<keyword evidence="8" id="KW-1185">Reference proteome</keyword>
<dbReference type="SUPFAM" id="SSF46894">
    <property type="entry name" value="C-terminal effector domain of the bipartite response regulators"/>
    <property type="match status" value="1"/>
</dbReference>
<reference evidence="7 8" key="1">
    <citation type="submission" date="2015-03" db="EMBL/GenBank/DDBJ databases">
        <authorList>
            <person name="Hassan Y.I."/>
            <person name="Lepp D."/>
            <person name="Li X.-Z."/>
            <person name="Zhou T."/>
        </authorList>
    </citation>
    <scope>NUCLEOTIDE SEQUENCE [LARGE SCALE GENOMIC DNA]</scope>
    <source>
        <strain evidence="7 8">BD-c194</strain>
    </source>
</reference>
<dbReference type="GO" id="GO:0003677">
    <property type="term" value="F:DNA binding"/>
    <property type="evidence" value="ECO:0007669"/>
    <property type="project" value="UniProtKB-KW"/>
</dbReference>
<evidence type="ECO:0000313" key="8">
    <source>
        <dbReference type="Proteomes" id="UP000033632"/>
    </source>
</evidence>
<dbReference type="InterPro" id="IPR016032">
    <property type="entry name" value="Sig_transdc_resp-reg_C-effctor"/>
</dbReference>
<evidence type="ECO:0000259" key="5">
    <source>
        <dbReference type="PROSITE" id="PS50043"/>
    </source>
</evidence>
<sequence length="201" mass="23219">MLNKDFTIYILDENVDFCQALHNLMRADGFDSAFFVERTQFFINLERRRPHVVIMDARIGNRRTIDVLQRINKEQTFQVPVIITTQPGPLLNDDDFELGIEAVLAKPVTASHLLRTVKTILYRPDTLSQVGIQKRIRKMKGIHTLTRREREVLELIVLGKTNKQAAQRLGTSHRTVEVHRSRIFQKLGAANSTDLMRIMLT</sequence>
<dbReference type="Gene3D" id="1.10.10.10">
    <property type="entry name" value="Winged helix-like DNA-binding domain superfamily/Winged helix DNA-binding domain"/>
    <property type="match status" value="1"/>
</dbReference>
<dbReference type="PANTHER" id="PTHR44688">
    <property type="entry name" value="DNA-BINDING TRANSCRIPTIONAL ACTIVATOR DEVR_DOSR"/>
    <property type="match status" value="1"/>
</dbReference>
<dbReference type="PROSITE" id="PS50110">
    <property type="entry name" value="RESPONSE_REGULATORY"/>
    <property type="match status" value="1"/>
</dbReference>
<feature type="modified residue" description="4-aspartylphosphate" evidence="4">
    <location>
        <position position="56"/>
    </location>
</feature>